<feature type="region of interest" description="Disordered" evidence="7">
    <location>
        <begin position="105"/>
        <end position="149"/>
    </location>
</feature>
<dbReference type="EMBL" id="CP063407">
    <property type="protein sequence ID" value="QSZ32737.1"/>
    <property type="molecule type" value="Genomic_DNA"/>
</dbReference>
<evidence type="ECO:0000256" key="1">
    <source>
        <dbReference type="ARBA" id="ARBA00004601"/>
    </source>
</evidence>
<dbReference type="PANTHER" id="PTHR12965:SF0">
    <property type="entry name" value="VACUOLAR PROTEIN SORTING-ASSOCIATED PROTEIN 54"/>
    <property type="match status" value="1"/>
</dbReference>
<keyword evidence="5" id="KW-0333">Golgi apparatus</keyword>
<comment type="subcellular location">
    <subcellularLocation>
        <location evidence="1">Golgi apparatus</location>
        <location evidence="1">trans-Golgi network</location>
    </subcellularLocation>
</comment>
<keyword evidence="9" id="KW-1185">Reference proteome</keyword>
<dbReference type="GO" id="GO:0005829">
    <property type="term" value="C:cytosol"/>
    <property type="evidence" value="ECO:0007669"/>
    <property type="project" value="GOC"/>
</dbReference>
<dbReference type="AlphaFoldDB" id="A0A8A3PCA2"/>
<reference evidence="8" key="1">
    <citation type="submission" date="2020-10" db="EMBL/GenBank/DDBJ databases">
        <title>Genome Sequence of Monilinia vaccinii-corymbosi Sheds Light on Mummy Berry Disease Infection of Blueberry and Mating Type.</title>
        <authorList>
            <person name="Yow A.G."/>
            <person name="Zhang Y."/>
            <person name="Bansal K."/>
            <person name="Eacker S.M."/>
            <person name="Sullivan S."/>
            <person name="Liachko I."/>
            <person name="Cubeta M.A."/>
            <person name="Rollins J.A."/>
            <person name="Ashrafi H."/>
        </authorList>
    </citation>
    <scope>NUCLEOTIDE SEQUENCE</scope>
    <source>
        <strain evidence="8">RL-1</strain>
    </source>
</reference>
<protein>
    <submittedName>
        <fullName evidence="8">Uncharacterized protein</fullName>
    </submittedName>
</protein>
<evidence type="ECO:0000313" key="8">
    <source>
        <dbReference type="EMBL" id="QSZ32737.1"/>
    </source>
</evidence>
<keyword evidence="3" id="KW-0813">Transport</keyword>
<accession>A0A8A3PCA2</accession>
<comment type="similarity">
    <text evidence="2">Belongs to the VPS54 family.</text>
</comment>
<dbReference type="Proteomes" id="UP000672032">
    <property type="component" value="Chromosome 3"/>
</dbReference>
<dbReference type="OrthoDB" id="10259024at2759"/>
<gene>
    <name evidence="8" type="ORF">DSL72_002316</name>
</gene>
<dbReference type="GO" id="GO:0019905">
    <property type="term" value="F:syntaxin binding"/>
    <property type="evidence" value="ECO:0007669"/>
    <property type="project" value="TreeGrafter"/>
</dbReference>
<sequence length="149" mass="16045">MKAINWEDGSSGGSINAYMETMTKETLTLHKVLNKHLPDMTVQMIMGLVFKSFREQLGKAFGEVVLGSEDAKTRMLRDAEYFKTRIGGLEGANDTGDHIIKVVQDKNVPRSPPSPSPPDTAQATPPIDGSQLVTENGDGNGNNNGNGIS</sequence>
<evidence type="ECO:0000256" key="4">
    <source>
        <dbReference type="ARBA" id="ARBA00022927"/>
    </source>
</evidence>
<evidence type="ECO:0000256" key="5">
    <source>
        <dbReference type="ARBA" id="ARBA00023034"/>
    </source>
</evidence>
<evidence type="ECO:0000256" key="6">
    <source>
        <dbReference type="ARBA" id="ARBA00023054"/>
    </source>
</evidence>
<dbReference type="GO" id="GO:0042147">
    <property type="term" value="P:retrograde transport, endosome to Golgi"/>
    <property type="evidence" value="ECO:0007669"/>
    <property type="project" value="InterPro"/>
</dbReference>
<dbReference type="GO" id="GO:0006896">
    <property type="term" value="P:Golgi to vacuole transport"/>
    <property type="evidence" value="ECO:0007669"/>
    <property type="project" value="TreeGrafter"/>
</dbReference>
<evidence type="ECO:0000256" key="7">
    <source>
        <dbReference type="SAM" id="MobiDB-lite"/>
    </source>
</evidence>
<proteinExistence type="inferred from homology"/>
<evidence type="ECO:0000256" key="3">
    <source>
        <dbReference type="ARBA" id="ARBA00022448"/>
    </source>
</evidence>
<dbReference type="GO" id="GO:0000938">
    <property type="term" value="C:GARP complex"/>
    <property type="evidence" value="ECO:0007669"/>
    <property type="project" value="InterPro"/>
</dbReference>
<organism evidence="8 9">
    <name type="scientific">Monilinia vaccinii-corymbosi</name>
    <dbReference type="NCBI Taxonomy" id="61207"/>
    <lineage>
        <taxon>Eukaryota</taxon>
        <taxon>Fungi</taxon>
        <taxon>Dikarya</taxon>
        <taxon>Ascomycota</taxon>
        <taxon>Pezizomycotina</taxon>
        <taxon>Leotiomycetes</taxon>
        <taxon>Helotiales</taxon>
        <taxon>Sclerotiniaceae</taxon>
        <taxon>Monilinia</taxon>
    </lineage>
</organism>
<keyword evidence="6" id="KW-0175">Coiled coil</keyword>
<dbReference type="PANTHER" id="PTHR12965">
    <property type="entry name" value="VACUOLAR PROTEIN SORTING 54"/>
    <property type="match status" value="1"/>
</dbReference>
<dbReference type="GO" id="GO:0015031">
    <property type="term" value="P:protein transport"/>
    <property type="evidence" value="ECO:0007669"/>
    <property type="project" value="UniProtKB-KW"/>
</dbReference>
<dbReference type="InterPro" id="IPR039745">
    <property type="entry name" value="Vps54"/>
</dbReference>
<evidence type="ECO:0000256" key="2">
    <source>
        <dbReference type="ARBA" id="ARBA00009150"/>
    </source>
</evidence>
<keyword evidence="4" id="KW-0653">Protein transport</keyword>
<evidence type="ECO:0000313" key="9">
    <source>
        <dbReference type="Proteomes" id="UP000672032"/>
    </source>
</evidence>
<feature type="compositionally biased region" description="Gly residues" evidence="7">
    <location>
        <begin position="138"/>
        <end position="149"/>
    </location>
</feature>
<name>A0A8A3PCA2_9HELO</name>